<evidence type="ECO:0000256" key="1">
    <source>
        <dbReference type="SAM" id="MobiDB-lite"/>
    </source>
</evidence>
<keyword evidence="2" id="KW-1185">Reference proteome</keyword>
<evidence type="ECO:0000313" key="2">
    <source>
        <dbReference type="Proteomes" id="UP000095280"/>
    </source>
</evidence>
<organism evidence="2 3">
    <name type="scientific">Macrostomum lignano</name>
    <dbReference type="NCBI Taxonomy" id="282301"/>
    <lineage>
        <taxon>Eukaryota</taxon>
        <taxon>Metazoa</taxon>
        <taxon>Spiralia</taxon>
        <taxon>Lophotrochozoa</taxon>
        <taxon>Platyhelminthes</taxon>
        <taxon>Rhabditophora</taxon>
        <taxon>Macrostomorpha</taxon>
        <taxon>Macrostomida</taxon>
        <taxon>Macrostomidae</taxon>
        <taxon>Macrostomum</taxon>
    </lineage>
</organism>
<dbReference type="WBParaSite" id="maker-unitig_28292-snap-gene-0.1-mRNA-1">
    <property type="protein sequence ID" value="maker-unitig_28292-snap-gene-0.1-mRNA-1"/>
    <property type="gene ID" value="maker-unitig_28292-snap-gene-0.1"/>
</dbReference>
<proteinExistence type="predicted"/>
<evidence type="ECO:0000313" key="3">
    <source>
        <dbReference type="WBParaSite" id="maker-unitig_28292-snap-gene-0.1-mRNA-1"/>
    </source>
</evidence>
<protein>
    <submittedName>
        <fullName evidence="3">Uncharacterized protein</fullName>
    </submittedName>
</protein>
<sequence length="178" mass="19754">MAPPVLTGKFFAELAIQLKDLGVGRCFYRLNHAAKVQRAMLLRANPSRAGAWRRFSAPLSRVGHGGVPRGLVMSPPGEAEAHRPSYLALTCLTGCWCRESAEEEFKSRSFEPAPVQVIESVCRYPPAIEAHLIRQHPRSEPAASANTDENRRASGPPYSEQMEQLGAYRKPLLKSRME</sequence>
<feature type="region of interest" description="Disordered" evidence="1">
    <location>
        <begin position="133"/>
        <end position="178"/>
    </location>
</feature>
<dbReference type="Proteomes" id="UP000095280">
    <property type="component" value="Unplaced"/>
</dbReference>
<dbReference type="AlphaFoldDB" id="A0A1I8FBR5"/>
<accession>A0A1I8FBR5</accession>
<name>A0A1I8FBR5_9PLAT</name>
<reference evidence="3" key="1">
    <citation type="submission" date="2016-11" db="UniProtKB">
        <authorList>
            <consortium name="WormBaseParasite"/>
        </authorList>
    </citation>
    <scope>IDENTIFICATION</scope>
</reference>